<dbReference type="InterPro" id="IPR036396">
    <property type="entry name" value="Cyt_P450_sf"/>
</dbReference>
<evidence type="ECO:0000256" key="3">
    <source>
        <dbReference type="ARBA" id="ARBA00022723"/>
    </source>
</evidence>
<reference evidence="7" key="1">
    <citation type="submission" date="2020-12" db="EMBL/GenBank/DDBJ databases">
        <title>Metabolic potential, ecology and presence of endohyphal bacteria is reflected in genomic diversity of Mucoromycotina.</title>
        <authorList>
            <person name="Muszewska A."/>
            <person name="Okrasinska A."/>
            <person name="Steczkiewicz K."/>
            <person name="Drgas O."/>
            <person name="Orlowska M."/>
            <person name="Perlinska-Lenart U."/>
            <person name="Aleksandrzak-Piekarczyk T."/>
            <person name="Szatraj K."/>
            <person name="Zielenkiewicz U."/>
            <person name="Pilsyk S."/>
            <person name="Malc E."/>
            <person name="Mieczkowski P."/>
            <person name="Kruszewska J.S."/>
            <person name="Biernat P."/>
            <person name="Pawlowska J."/>
        </authorList>
    </citation>
    <scope>NUCLEOTIDE SEQUENCE</scope>
    <source>
        <strain evidence="7">WA0000051536</strain>
    </source>
</reference>
<evidence type="ECO:0000256" key="5">
    <source>
        <dbReference type="PIRSR" id="PIRSR602401-1"/>
    </source>
</evidence>
<keyword evidence="5 6" id="KW-0349">Heme</keyword>
<evidence type="ECO:0000313" key="8">
    <source>
        <dbReference type="Proteomes" id="UP000612746"/>
    </source>
</evidence>
<comment type="similarity">
    <text evidence="2 6">Belongs to the cytochrome P450 family.</text>
</comment>
<feature type="binding site" description="axial binding residue" evidence="5">
    <location>
        <position position="443"/>
    </location>
    <ligand>
        <name>heme</name>
        <dbReference type="ChEBI" id="CHEBI:30413"/>
    </ligand>
    <ligandPart>
        <name>Fe</name>
        <dbReference type="ChEBI" id="CHEBI:18248"/>
    </ligandPart>
</feature>
<name>A0A8H7Q6S6_9FUNG</name>
<dbReference type="EMBL" id="JAEPRA010000004">
    <property type="protein sequence ID" value="KAG2187007.1"/>
    <property type="molecule type" value="Genomic_DNA"/>
</dbReference>
<dbReference type="SUPFAM" id="SSF48264">
    <property type="entry name" value="Cytochrome P450"/>
    <property type="match status" value="1"/>
</dbReference>
<dbReference type="InterPro" id="IPR017972">
    <property type="entry name" value="Cyt_P450_CS"/>
</dbReference>
<evidence type="ECO:0000256" key="1">
    <source>
        <dbReference type="ARBA" id="ARBA00001971"/>
    </source>
</evidence>
<keyword evidence="6" id="KW-0560">Oxidoreductase</keyword>
<protein>
    <recommendedName>
        <fullName evidence="9">Cytochrome P450</fullName>
    </recommendedName>
</protein>
<dbReference type="GO" id="GO:0004497">
    <property type="term" value="F:monooxygenase activity"/>
    <property type="evidence" value="ECO:0007669"/>
    <property type="project" value="UniProtKB-KW"/>
</dbReference>
<evidence type="ECO:0000313" key="7">
    <source>
        <dbReference type="EMBL" id="KAG2187007.1"/>
    </source>
</evidence>
<dbReference type="AlphaFoldDB" id="A0A8H7Q6S6"/>
<dbReference type="PRINTS" id="PR00385">
    <property type="entry name" value="P450"/>
</dbReference>
<dbReference type="GO" id="GO:0005506">
    <property type="term" value="F:iron ion binding"/>
    <property type="evidence" value="ECO:0007669"/>
    <property type="project" value="InterPro"/>
</dbReference>
<dbReference type="OrthoDB" id="2355655at2759"/>
<dbReference type="PANTHER" id="PTHR24305">
    <property type="entry name" value="CYTOCHROME P450"/>
    <property type="match status" value="1"/>
</dbReference>
<keyword evidence="4 5" id="KW-0408">Iron</keyword>
<dbReference type="InterPro" id="IPR001128">
    <property type="entry name" value="Cyt_P450"/>
</dbReference>
<comment type="caution">
    <text evidence="7">The sequence shown here is derived from an EMBL/GenBank/DDBJ whole genome shotgun (WGS) entry which is preliminary data.</text>
</comment>
<dbReference type="InterPro" id="IPR002401">
    <property type="entry name" value="Cyt_P450_E_grp-I"/>
</dbReference>
<dbReference type="InterPro" id="IPR050121">
    <property type="entry name" value="Cytochrome_P450_monoxygenase"/>
</dbReference>
<dbReference type="Proteomes" id="UP000612746">
    <property type="component" value="Unassembled WGS sequence"/>
</dbReference>
<accession>A0A8H7Q6S6</accession>
<evidence type="ECO:0000256" key="2">
    <source>
        <dbReference type="ARBA" id="ARBA00010617"/>
    </source>
</evidence>
<evidence type="ECO:0000256" key="6">
    <source>
        <dbReference type="RuleBase" id="RU000461"/>
    </source>
</evidence>
<gene>
    <name evidence="7" type="ORF">INT44_003235</name>
</gene>
<sequence length="496" mass="56194">MLQSIDWSDKSTKAVSITAATVASAYVLYSILSPKNPFADLPRTKYSYAHSFTYDPAKKDVEAEEEFPKFERSSYIGRPSIVVNDIDLSHHVLARQDRYKQGHLFGRSLMFSSTHQLLFGGVNIANSNGQDWKIRRDVLVPLFQGRVMVPDLLPFIVRRTQQLVEEIKSHKGKPIDIDERYGTLTADVICEYLFAQSPGPGEVKFDNFINPAQAIAQLKLTNLYAFFGFKSTASREIEQNCAFIRKMIHKIKRGEKLRENGPLTLAEKLLQFEQYQGPEGEERLILELLIVFFAGHDTTAHSMTMLTYILAKEPECQQRIREEANELIPDDDSLTAANLGKLKYTSAAIKENLRLHPVIPEVAIECHEDNTLGQCHIPAGSTVILPVVRLHRDPNVFKKPLAFVPERWLQEDLDLHSDLEAVGSGKSLLSKAFFTFSQGTHSCLGMNLAYLELRVVTALLAQNFDIQYHGPVPEICNALLRLKEVPLMEFHERKRD</sequence>
<organism evidence="7 8">
    <name type="scientific">Umbelopsis vinacea</name>
    <dbReference type="NCBI Taxonomy" id="44442"/>
    <lineage>
        <taxon>Eukaryota</taxon>
        <taxon>Fungi</taxon>
        <taxon>Fungi incertae sedis</taxon>
        <taxon>Mucoromycota</taxon>
        <taxon>Mucoromycotina</taxon>
        <taxon>Umbelopsidomycetes</taxon>
        <taxon>Umbelopsidales</taxon>
        <taxon>Umbelopsidaceae</taxon>
        <taxon>Umbelopsis</taxon>
    </lineage>
</organism>
<dbReference type="GO" id="GO:0020037">
    <property type="term" value="F:heme binding"/>
    <property type="evidence" value="ECO:0007669"/>
    <property type="project" value="InterPro"/>
</dbReference>
<comment type="cofactor">
    <cofactor evidence="1 5">
        <name>heme</name>
        <dbReference type="ChEBI" id="CHEBI:30413"/>
    </cofactor>
</comment>
<dbReference type="Gene3D" id="1.10.630.10">
    <property type="entry name" value="Cytochrome P450"/>
    <property type="match status" value="1"/>
</dbReference>
<keyword evidence="6" id="KW-0503">Monooxygenase</keyword>
<dbReference type="GO" id="GO:0016705">
    <property type="term" value="F:oxidoreductase activity, acting on paired donors, with incorporation or reduction of molecular oxygen"/>
    <property type="evidence" value="ECO:0007669"/>
    <property type="project" value="InterPro"/>
</dbReference>
<dbReference type="PANTHER" id="PTHR24305:SF166">
    <property type="entry name" value="CYTOCHROME P450 12A4, MITOCHONDRIAL-RELATED"/>
    <property type="match status" value="1"/>
</dbReference>
<evidence type="ECO:0008006" key="9">
    <source>
        <dbReference type="Google" id="ProtNLM"/>
    </source>
</evidence>
<dbReference type="Pfam" id="PF00067">
    <property type="entry name" value="p450"/>
    <property type="match status" value="1"/>
</dbReference>
<keyword evidence="3 5" id="KW-0479">Metal-binding</keyword>
<dbReference type="CDD" id="cd00302">
    <property type="entry name" value="cytochrome_P450"/>
    <property type="match status" value="1"/>
</dbReference>
<dbReference type="PROSITE" id="PS00086">
    <property type="entry name" value="CYTOCHROME_P450"/>
    <property type="match status" value="1"/>
</dbReference>
<evidence type="ECO:0000256" key="4">
    <source>
        <dbReference type="ARBA" id="ARBA00023004"/>
    </source>
</evidence>
<dbReference type="PRINTS" id="PR00463">
    <property type="entry name" value="EP450I"/>
</dbReference>
<keyword evidence="8" id="KW-1185">Reference proteome</keyword>
<proteinExistence type="inferred from homology"/>